<gene>
    <name evidence="1" type="ORF">MNB_SM-4-343</name>
</gene>
<reference evidence="1" key="1">
    <citation type="submission" date="2016-10" db="EMBL/GenBank/DDBJ databases">
        <authorList>
            <person name="de Groot N.N."/>
        </authorList>
    </citation>
    <scope>NUCLEOTIDE SEQUENCE</scope>
</reference>
<dbReference type="Gene3D" id="3.20.20.140">
    <property type="entry name" value="Metal-dependent hydrolases"/>
    <property type="match status" value="1"/>
</dbReference>
<dbReference type="AlphaFoldDB" id="A0A1W1BLB1"/>
<dbReference type="Pfam" id="PF12228">
    <property type="entry name" value="DUF3604"/>
    <property type="match status" value="1"/>
</dbReference>
<protein>
    <recommendedName>
        <fullName evidence="2">DUF3604 domain-containing protein</fullName>
    </recommendedName>
</protein>
<sequence length="674" mass="75990">MKIYTTILSITALLALSACTEQDTKTKTQVNTETTVTKIQTPKLSSTQIEEKTVERAEKVRQQVDFSPHADIEYPTKLLFGEQHIHSALSADAGGGGTKLLPRDLYRFAKGGQVMSNTNQPVKRDRPLDFMCITEHTDGMGAITDILKGSANIMADEQGKSFHDKFAKGGKTAKLASQELIQKFSQGTLSPVLNYQPGNEGYKRTWQDLVDAAEENNEPHKFTAMIAYEWTSLVKGNNLHRNVIFRDGPERTYNILPFTMTPPMGSPNPEDLWQWLQTYEDTTGGQVIAIPHNGDLSNGMLFNTQDDFKNGASFDANYLKTRAKWEKLYEIMQSKGDTETHAKLSPKDEFADYETFDYGNLDATQKKTDKMLEYEYARSSLKNGLKLKDEFGINPFKFGFVAGSDHHTGLASEMDDNYFGAFTWMEPNKNRILGKDGKLTKAKYNKKLDIGFETWQYSSPGLTAVWAQTNTRASIFDSMKRKEVYATTGPRIRLRVFAGFDFTKEDLKNRNLADVGYAKGVSMGGDLYKNKKNKNPTFIIAALRDADGANLDRVQLIKGWIDKKGNTHEKVINVAWSGDRKLTKEGKLPAVGDTVDLSVPTWTNTIGAATLYAYYEDKDFDASKQAFYYVRVLEIPTPRWPAYDAVRYNLDLPKSVKVKTQERAYSSPIWYNPK</sequence>
<dbReference type="EMBL" id="FPHF01000027">
    <property type="protein sequence ID" value="SFV54306.1"/>
    <property type="molecule type" value="Genomic_DNA"/>
</dbReference>
<name>A0A1W1BLB1_9ZZZZ</name>
<evidence type="ECO:0000313" key="1">
    <source>
        <dbReference type="EMBL" id="SFV54306.1"/>
    </source>
</evidence>
<proteinExistence type="predicted"/>
<dbReference type="PROSITE" id="PS51257">
    <property type="entry name" value="PROKAR_LIPOPROTEIN"/>
    <property type="match status" value="1"/>
</dbReference>
<accession>A0A1W1BLB1</accession>
<organism evidence="1">
    <name type="scientific">hydrothermal vent metagenome</name>
    <dbReference type="NCBI Taxonomy" id="652676"/>
    <lineage>
        <taxon>unclassified sequences</taxon>
        <taxon>metagenomes</taxon>
        <taxon>ecological metagenomes</taxon>
    </lineage>
</organism>
<dbReference type="InterPro" id="IPR022028">
    <property type="entry name" value="DUF3604"/>
</dbReference>
<evidence type="ECO:0008006" key="2">
    <source>
        <dbReference type="Google" id="ProtNLM"/>
    </source>
</evidence>